<accession>A0A4Y7TCI9</accession>
<evidence type="ECO:0000313" key="3">
    <source>
        <dbReference type="Proteomes" id="UP000298030"/>
    </source>
</evidence>
<organism evidence="2 3">
    <name type="scientific">Coprinellus micaceus</name>
    <name type="common">Glistening ink-cap mushroom</name>
    <name type="synonym">Coprinus micaceus</name>
    <dbReference type="NCBI Taxonomy" id="71717"/>
    <lineage>
        <taxon>Eukaryota</taxon>
        <taxon>Fungi</taxon>
        <taxon>Dikarya</taxon>
        <taxon>Basidiomycota</taxon>
        <taxon>Agaricomycotina</taxon>
        <taxon>Agaricomycetes</taxon>
        <taxon>Agaricomycetidae</taxon>
        <taxon>Agaricales</taxon>
        <taxon>Agaricineae</taxon>
        <taxon>Psathyrellaceae</taxon>
        <taxon>Coprinellus</taxon>
    </lineage>
</organism>
<dbReference type="EMBL" id="QPFP01000018">
    <property type="protein sequence ID" value="TEB31721.1"/>
    <property type="molecule type" value="Genomic_DNA"/>
</dbReference>
<dbReference type="OrthoDB" id="2638860at2759"/>
<dbReference type="AlphaFoldDB" id="A0A4Y7TCI9"/>
<dbReference type="Proteomes" id="UP000298030">
    <property type="component" value="Unassembled WGS sequence"/>
</dbReference>
<evidence type="ECO:0000259" key="1">
    <source>
        <dbReference type="Pfam" id="PF20151"/>
    </source>
</evidence>
<keyword evidence="3" id="KW-1185">Reference proteome</keyword>
<proteinExistence type="predicted"/>
<dbReference type="Pfam" id="PF20151">
    <property type="entry name" value="DUF6533"/>
    <property type="match status" value="1"/>
</dbReference>
<reference evidence="2 3" key="1">
    <citation type="journal article" date="2019" name="Nat. Ecol. Evol.">
        <title>Megaphylogeny resolves global patterns of mushroom evolution.</title>
        <authorList>
            <person name="Varga T."/>
            <person name="Krizsan K."/>
            <person name="Foldi C."/>
            <person name="Dima B."/>
            <person name="Sanchez-Garcia M."/>
            <person name="Sanchez-Ramirez S."/>
            <person name="Szollosi G.J."/>
            <person name="Szarkandi J.G."/>
            <person name="Papp V."/>
            <person name="Albert L."/>
            <person name="Andreopoulos W."/>
            <person name="Angelini C."/>
            <person name="Antonin V."/>
            <person name="Barry K.W."/>
            <person name="Bougher N.L."/>
            <person name="Buchanan P."/>
            <person name="Buyck B."/>
            <person name="Bense V."/>
            <person name="Catcheside P."/>
            <person name="Chovatia M."/>
            <person name="Cooper J."/>
            <person name="Damon W."/>
            <person name="Desjardin D."/>
            <person name="Finy P."/>
            <person name="Geml J."/>
            <person name="Haridas S."/>
            <person name="Hughes K."/>
            <person name="Justo A."/>
            <person name="Karasinski D."/>
            <person name="Kautmanova I."/>
            <person name="Kiss B."/>
            <person name="Kocsube S."/>
            <person name="Kotiranta H."/>
            <person name="LaButti K.M."/>
            <person name="Lechner B.E."/>
            <person name="Liimatainen K."/>
            <person name="Lipzen A."/>
            <person name="Lukacs Z."/>
            <person name="Mihaltcheva S."/>
            <person name="Morgado L.N."/>
            <person name="Niskanen T."/>
            <person name="Noordeloos M.E."/>
            <person name="Ohm R.A."/>
            <person name="Ortiz-Santana B."/>
            <person name="Ovrebo C."/>
            <person name="Racz N."/>
            <person name="Riley R."/>
            <person name="Savchenko A."/>
            <person name="Shiryaev A."/>
            <person name="Soop K."/>
            <person name="Spirin V."/>
            <person name="Szebenyi C."/>
            <person name="Tomsovsky M."/>
            <person name="Tulloss R.E."/>
            <person name="Uehling J."/>
            <person name="Grigoriev I.V."/>
            <person name="Vagvolgyi C."/>
            <person name="Papp T."/>
            <person name="Martin F.M."/>
            <person name="Miettinen O."/>
            <person name="Hibbett D.S."/>
            <person name="Nagy L.G."/>
        </authorList>
    </citation>
    <scope>NUCLEOTIDE SEQUENCE [LARGE SCALE GENOMIC DNA]</scope>
    <source>
        <strain evidence="2 3">FP101781</strain>
    </source>
</reference>
<dbReference type="InterPro" id="IPR045340">
    <property type="entry name" value="DUF6533"/>
</dbReference>
<sequence length="181" mass="20316">MDTETFQPIIAQYETARVWTWLILARNTTLLYYYATTFGEEVEKVWPQPNPKLGKVLFLTTRYSAIVAVAVTVPQDVPNYANVGVKGCVVLSRVYDVVRPIAGTCSEAVLWVFLYALLEGGRKPFYLLMGTFLSLTIPSQILTWINSARMLSTSMVSVLTWFLILHRHSTGSSQAVSRVCV</sequence>
<feature type="domain" description="DUF6533" evidence="1">
    <location>
        <begin position="23"/>
        <end position="67"/>
    </location>
</feature>
<name>A0A4Y7TCI9_COPMI</name>
<comment type="caution">
    <text evidence="2">The sequence shown here is derived from an EMBL/GenBank/DDBJ whole genome shotgun (WGS) entry which is preliminary data.</text>
</comment>
<gene>
    <name evidence="2" type="ORF">FA13DRAFT_1732607</name>
</gene>
<evidence type="ECO:0000313" key="2">
    <source>
        <dbReference type="EMBL" id="TEB31721.1"/>
    </source>
</evidence>
<protein>
    <recommendedName>
        <fullName evidence="1">DUF6533 domain-containing protein</fullName>
    </recommendedName>
</protein>